<accession>A0ABS6AY32</accession>
<dbReference type="SUPFAM" id="SSF54427">
    <property type="entry name" value="NTF2-like"/>
    <property type="match status" value="1"/>
</dbReference>
<proteinExistence type="predicted"/>
<dbReference type="Gene3D" id="3.10.450.50">
    <property type="match status" value="1"/>
</dbReference>
<evidence type="ECO:0000259" key="1">
    <source>
        <dbReference type="Pfam" id="PF12680"/>
    </source>
</evidence>
<comment type="caution">
    <text evidence="2">The sequence shown here is derived from an EMBL/GenBank/DDBJ whole genome shotgun (WGS) entry which is preliminary data.</text>
</comment>
<feature type="domain" description="SnoaL-like" evidence="1">
    <location>
        <begin position="40"/>
        <end position="155"/>
    </location>
</feature>
<dbReference type="InterPro" id="IPR037401">
    <property type="entry name" value="SnoaL-like"/>
</dbReference>
<keyword evidence="3" id="KW-1185">Reference proteome</keyword>
<evidence type="ECO:0000313" key="2">
    <source>
        <dbReference type="EMBL" id="MBU3062960.1"/>
    </source>
</evidence>
<dbReference type="EMBL" id="JAHKNI010000004">
    <property type="protein sequence ID" value="MBU3062960.1"/>
    <property type="molecule type" value="Genomic_DNA"/>
</dbReference>
<reference evidence="2 3" key="1">
    <citation type="submission" date="2021-06" db="EMBL/GenBank/DDBJ databases">
        <title>Actinomycetes sequencing.</title>
        <authorList>
            <person name="Shan Q."/>
        </authorList>
    </citation>
    <scope>NUCLEOTIDE SEQUENCE [LARGE SCALE GENOMIC DNA]</scope>
    <source>
        <strain evidence="2 3">NEAU-G5</strain>
    </source>
</reference>
<organism evidence="2 3">
    <name type="scientific">Nocardia albiluteola</name>
    <dbReference type="NCBI Taxonomy" id="2842303"/>
    <lineage>
        <taxon>Bacteria</taxon>
        <taxon>Bacillati</taxon>
        <taxon>Actinomycetota</taxon>
        <taxon>Actinomycetes</taxon>
        <taxon>Mycobacteriales</taxon>
        <taxon>Nocardiaceae</taxon>
        <taxon>Nocardia</taxon>
    </lineage>
</organism>
<gene>
    <name evidence="2" type="ORF">KO481_15690</name>
</gene>
<dbReference type="Pfam" id="PF12680">
    <property type="entry name" value="SnoaL_2"/>
    <property type="match status" value="1"/>
</dbReference>
<dbReference type="Proteomes" id="UP000733379">
    <property type="component" value="Unassembled WGS sequence"/>
</dbReference>
<sequence length="186" mass="20892">MPSGSLANWQFCHILFRYPARRRGEPCEKEKPMNHADTLRQLFRAYSDHDLEALLATLADDVVVRFPTSPEPILGKEQLRPVWAEVLDTVIPDVKQTVQRIVVEGDTAATELTETGTVVIPEEAVASVSLEPGGRPYSLDMVSLYHFDKDGRIDRIRSYWDTADFARQLGIDIAVIRAMQESAHSA</sequence>
<evidence type="ECO:0000313" key="3">
    <source>
        <dbReference type="Proteomes" id="UP000733379"/>
    </source>
</evidence>
<dbReference type="RefSeq" id="WP_215917822.1">
    <property type="nucleotide sequence ID" value="NZ_JAHKNI010000004.1"/>
</dbReference>
<protein>
    <submittedName>
        <fullName evidence="2">Nuclear transport factor 2 family protein</fullName>
    </submittedName>
</protein>
<dbReference type="InterPro" id="IPR032710">
    <property type="entry name" value="NTF2-like_dom_sf"/>
</dbReference>
<name>A0ABS6AY32_9NOCA</name>